<reference evidence="2 3" key="1">
    <citation type="submission" date="2015-07" db="EMBL/GenBank/DDBJ databases">
        <title>The draft genome sequence of Leadbetterella sp. JN14-9.</title>
        <authorList>
            <person name="Liu Y."/>
            <person name="Du J."/>
            <person name="Shao Z."/>
        </authorList>
    </citation>
    <scope>NUCLEOTIDE SEQUENCE [LARGE SCALE GENOMIC DNA]</scope>
    <source>
        <strain evidence="2 3">JN14-9</strain>
    </source>
</reference>
<dbReference type="EMBL" id="LGTQ01000005">
    <property type="protein sequence ID" value="KPM49533.1"/>
    <property type="molecule type" value="Genomic_DNA"/>
</dbReference>
<dbReference type="Pfam" id="PF01551">
    <property type="entry name" value="Peptidase_M23"/>
    <property type="match status" value="1"/>
</dbReference>
<dbReference type="SUPFAM" id="SSF51261">
    <property type="entry name" value="Duplicated hybrid motif"/>
    <property type="match status" value="1"/>
</dbReference>
<dbReference type="GO" id="GO:0004222">
    <property type="term" value="F:metalloendopeptidase activity"/>
    <property type="evidence" value="ECO:0007669"/>
    <property type="project" value="TreeGrafter"/>
</dbReference>
<dbReference type="InterPro" id="IPR016047">
    <property type="entry name" value="M23ase_b-sheet_dom"/>
</dbReference>
<dbReference type="STRING" id="1605367.AFM12_02720"/>
<dbReference type="Proteomes" id="UP000050454">
    <property type="component" value="Unassembled WGS sequence"/>
</dbReference>
<protein>
    <recommendedName>
        <fullName evidence="1">M23ase beta-sheet core domain-containing protein</fullName>
    </recommendedName>
</protein>
<accession>A0A0P7BYF5</accession>
<proteinExistence type="predicted"/>
<dbReference type="AlphaFoldDB" id="A0A0P7BYF5"/>
<feature type="domain" description="M23ase beta-sheet core" evidence="1">
    <location>
        <begin position="60"/>
        <end position="123"/>
    </location>
</feature>
<comment type="caution">
    <text evidence="2">The sequence shown here is derived from an EMBL/GenBank/DDBJ whole genome shotgun (WGS) entry which is preliminary data.</text>
</comment>
<dbReference type="Gene3D" id="2.70.70.10">
    <property type="entry name" value="Glucose Permease (Domain IIA)"/>
    <property type="match status" value="1"/>
</dbReference>
<name>A0A0P7BYF5_9BACT</name>
<evidence type="ECO:0000313" key="2">
    <source>
        <dbReference type="EMBL" id="KPM49533.1"/>
    </source>
</evidence>
<dbReference type="PANTHER" id="PTHR21666:SF285">
    <property type="entry name" value="M23 FAMILY METALLOPEPTIDASE"/>
    <property type="match status" value="1"/>
</dbReference>
<keyword evidence="3" id="KW-1185">Reference proteome</keyword>
<dbReference type="InterPro" id="IPR050570">
    <property type="entry name" value="Cell_wall_metabolism_enzyme"/>
</dbReference>
<sequence>MLPYIFLFLASFWPNEVVERKQPQFLVEEEYPQGYFIFPIDPGRQASLSGTFGDLRINHFHAGLDIRTGGREGKSVYAAADGYVSRIKVSRGGYGNALYITHPNGLVTVYGHLKEYASAIKKRLTKEQYEQQEWEVDLYFEPNELPVNKGEMVAISGNTGGSGGPHLHFEIRDAEENTLDPSMFGFSEVQDNRAPVIEYVSLRCMSKDARVNGEFGTFDFPVTLDANGNYTINRNISVWGDVGLELYTYDKSHTSPFRLGIKNIEVKANEIPTYSFNLDRLAFHNKLDMNLHTNYKRMVEENDKLHKAYFERGNTMDFYEYDQNMGVFNLRQSGKANISVTLQDSYKNTRSLLFDLNQNQSTGESLKKLGKYESHKVELYDSILKIITSKIAEPLILLDGNRQKPVMPAYENATENTYLVDLRDDFFAQYVFKGKTFELPVTHSVSPERNTIKDRDFEVDFENQLYHTLFLNIRSSDDKLFMDKDDKPLGGRFKARWRVNRPEIDLEKDKVYITSGRRPTYVGGSWNGDVIEFNPKEFSTYEILRDSEKPEIRAVSLNSDKLTFKISDGLSGIKSFECYINGEWTLMEYEYKNGLAWSEKKESKPFSGEIVFRVTDNCNNTQTFKSTL</sequence>
<dbReference type="InterPro" id="IPR011055">
    <property type="entry name" value="Dup_hybrid_motif"/>
</dbReference>
<evidence type="ECO:0000313" key="3">
    <source>
        <dbReference type="Proteomes" id="UP000050454"/>
    </source>
</evidence>
<gene>
    <name evidence="2" type="ORF">AFM12_02720</name>
</gene>
<dbReference type="CDD" id="cd12797">
    <property type="entry name" value="M23_peptidase"/>
    <property type="match status" value="1"/>
</dbReference>
<dbReference type="PATRIC" id="fig|1605367.3.peg.1887"/>
<dbReference type="RefSeq" id="WP_055143735.1">
    <property type="nucleotide sequence ID" value="NZ_JXSZ01000005.1"/>
</dbReference>
<organism evidence="2 3">
    <name type="scientific">Jiulongibacter sediminis</name>
    <dbReference type="NCBI Taxonomy" id="1605367"/>
    <lineage>
        <taxon>Bacteria</taxon>
        <taxon>Pseudomonadati</taxon>
        <taxon>Bacteroidota</taxon>
        <taxon>Cytophagia</taxon>
        <taxon>Cytophagales</taxon>
        <taxon>Leadbetterellaceae</taxon>
        <taxon>Jiulongibacter</taxon>
    </lineage>
</organism>
<evidence type="ECO:0000259" key="1">
    <source>
        <dbReference type="Pfam" id="PF01551"/>
    </source>
</evidence>
<dbReference type="PANTHER" id="PTHR21666">
    <property type="entry name" value="PEPTIDASE-RELATED"/>
    <property type="match status" value="1"/>
</dbReference>